<dbReference type="GO" id="GO:0004222">
    <property type="term" value="F:metalloendopeptidase activity"/>
    <property type="evidence" value="ECO:0007669"/>
    <property type="project" value="TreeGrafter"/>
</dbReference>
<dbReference type="eggNOG" id="COG4942">
    <property type="taxonomic scope" value="Bacteria"/>
</dbReference>
<dbReference type="PANTHER" id="PTHR21666:SF289">
    <property type="entry name" value="L-ALA--D-GLU ENDOPEPTIDASE"/>
    <property type="match status" value="1"/>
</dbReference>
<evidence type="ECO:0000259" key="3">
    <source>
        <dbReference type="Pfam" id="PF01551"/>
    </source>
</evidence>
<dbReference type="InterPro" id="IPR011055">
    <property type="entry name" value="Dup_hybrid_motif"/>
</dbReference>
<gene>
    <name evidence="4" type="ordered locus">Weevi_1149</name>
</gene>
<dbReference type="Pfam" id="PF01551">
    <property type="entry name" value="Peptidase_M23"/>
    <property type="match status" value="1"/>
</dbReference>
<dbReference type="InterPro" id="IPR050570">
    <property type="entry name" value="Cell_wall_metabolism_enzyme"/>
</dbReference>
<evidence type="ECO:0000313" key="5">
    <source>
        <dbReference type="Proteomes" id="UP000008641"/>
    </source>
</evidence>
<keyword evidence="2" id="KW-0175">Coiled coil</keyword>
<dbReference type="KEGG" id="wvi:Weevi_1149"/>
<dbReference type="Gene3D" id="6.10.250.3150">
    <property type="match status" value="1"/>
</dbReference>
<evidence type="ECO:0000313" key="4">
    <source>
        <dbReference type="EMBL" id="ADX67858.1"/>
    </source>
</evidence>
<evidence type="ECO:0000256" key="1">
    <source>
        <dbReference type="ARBA" id="ARBA00022729"/>
    </source>
</evidence>
<dbReference type="SUPFAM" id="SSF51261">
    <property type="entry name" value="Duplicated hybrid motif"/>
    <property type="match status" value="1"/>
</dbReference>
<dbReference type="Gene3D" id="2.70.70.10">
    <property type="entry name" value="Glucose Permease (Domain IIA)"/>
    <property type="match status" value="1"/>
</dbReference>
<keyword evidence="5" id="KW-1185">Reference proteome</keyword>
<accession>F0P2L9</accession>
<reference evidence="4 5" key="1">
    <citation type="journal article" date="2011" name="Stand. Genomic Sci.">
        <title>Complete genome sequence of Weeksella virosa type strain (9751).</title>
        <authorList>
            <person name="Lang E."/>
            <person name="Teshima H."/>
            <person name="Lucas S."/>
            <person name="Lapidus A."/>
            <person name="Hammon N."/>
            <person name="Deshpande S."/>
            <person name="Nolan M."/>
            <person name="Cheng J.F."/>
            <person name="Pitluck S."/>
            <person name="Liolios K."/>
            <person name="Pagani I."/>
            <person name="Mikhailova N."/>
            <person name="Ivanova N."/>
            <person name="Mavromatis K."/>
            <person name="Pati A."/>
            <person name="Tapia R."/>
            <person name="Han C."/>
            <person name="Goodwin L."/>
            <person name="Chen A."/>
            <person name="Palaniappan K."/>
            <person name="Land M."/>
            <person name="Hauser L."/>
            <person name="Chang Y.J."/>
            <person name="Jeffries C.D."/>
            <person name="Brambilla E.M."/>
            <person name="Kopitz M."/>
            <person name="Rohde M."/>
            <person name="Goker M."/>
            <person name="Tindall B.J."/>
            <person name="Detter J.C."/>
            <person name="Woyke T."/>
            <person name="Bristow J."/>
            <person name="Eisen J.A."/>
            <person name="Markowitz V."/>
            <person name="Hugenholtz P."/>
            <person name="Klenk H.P."/>
            <person name="Kyrpides N.C."/>
        </authorList>
    </citation>
    <scope>NUCLEOTIDE SEQUENCE [LARGE SCALE GENOMIC DNA]</scope>
    <source>
        <strain evidence="5">ATCC 43766 / DSM 16922 / JCM 21250 / NBRC 16016 / NCTC 11634 / CL345/78</strain>
    </source>
</reference>
<dbReference type="CDD" id="cd12797">
    <property type="entry name" value="M23_peptidase"/>
    <property type="match status" value="1"/>
</dbReference>
<dbReference type="InterPro" id="IPR016047">
    <property type="entry name" value="M23ase_b-sheet_dom"/>
</dbReference>
<sequence>MRTLLSCVLFFSGILLFAQKISDKEKLQKQNLELKKEIIQLSKQLKKNQQDSKLNVDFVHNLTKKIEVQSKLVNNLSKEKKLLDDDIYTTQLEINKLSRELAGLKQEYKKVLIKAYKNKSTANKMLFVLSSTSLNQAYRRIKYLEKYSDYQKAQAQEIMDKQSAIVSAKKQKEKAVNDKEKVLKQQIIFAEGLESERRAKNAAIEEFKKNEGLITAQIREKEALQRQIDSQIRRIIEEEIRLEKLRAEKDRKEWQTALSANTIPAYQKYMSDNPKGDYYTSAQKAIKVIEEDARAWNVARSTHTKASYQAYLKSNPKGSFVTTARTEIEKFEKLEREAEAERQRLIALAKAEEERRLKAQKEEDERKIAAARAEAERAAREKADKEVVTKVPEKEKVVKVDKATPSNEAYEDRTGLGGISGDFASSKGRLRWPVDNGRVVASFGTSSHPILSNISYENLGVNIATNRGAQAKAVFEGEVTAVQQIAGGAKMVLVRHGSFFTAYTNLSSVSVSKGDKVSRGQALGTIDTTDGQTVMNFQVWNGTQRQNPATWVAGM</sequence>
<organism evidence="4 5">
    <name type="scientific">Weeksella virosa (strain ATCC 43766 / DSM 16922 / JCM 21250 / CCUG 30538 / CDC 9751 / IAM 14551 / NBRC 16016 / NCTC 11634 / CL345/78)</name>
    <dbReference type="NCBI Taxonomy" id="865938"/>
    <lineage>
        <taxon>Bacteria</taxon>
        <taxon>Pseudomonadati</taxon>
        <taxon>Bacteroidota</taxon>
        <taxon>Flavobacteriia</taxon>
        <taxon>Flavobacteriales</taxon>
        <taxon>Weeksellaceae</taxon>
        <taxon>Weeksella</taxon>
    </lineage>
</organism>
<feature type="coiled-coil region" evidence="2">
    <location>
        <begin position="17"/>
        <end position="114"/>
    </location>
</feature>
<dbReference type="EMBL" id="CP002455">
    <property type="protein sequence ID" value="ADX67858.1"/>
    <property type="molecule type" value="Genomic_DNA"/>
</dbReference>
<dbReference type="RefSeq" id="WP_013598248.1">
    <property type="nucleotide sequence ID" value="NC_015144.1"/>
</dbReference>
<keyword evidence="1" id="KW-0732">Signal</keyword>
<dbReference type="HOGENOM" id="CLU_029425_4_2_10"/>
<feature type="coiled-coil region" evidence="2">
    <location>
        <begin position="165"/>
        <end position="255"/>
    </location>
</feature>
<dbReference type="PANTHER" id="PTHR21666">
    <property type="entry name" value="PEPTIDASE-RELATED"/>
    <property type="match status" value="1"/>
</dbReference>
<name>F0P2L9_WEEVC</name>
<protein>
    <submittedName>
        <fullName evidence="4">Peptidase M23</fullName>
    </submittedName>
</protein>
<feature type="coiled-coil region" evidence="2">
    <location>
        <begin position="321"/>
        <end position="388"/>
    </location>
</feature>
<proteinExistence type="predicted"/>
<dbReference type="OrthoDB" id="9815884at2"/>
<dbReference type="Proteomes" id="UP000008641">
    <property type="component" value="Chromosome"/>
</dbReference>
<dbReference type="STRING" id="865938.Weevi_1149"/>
<feature type="domain" description="M23ase beta-sheet core" evidence="3">
    <location>
        <begin position="458"/>
        <end position="548"/>
    </location>
</feature>
<evidence type="ECO:0000256" key="2">
    <source>
        <dbReference type="SAM" id="Coils"/>
    </source>
</evidence>
<reference evidence="5" key="2">
    <citation type="journal article" date="2011" name="Stand. Genomic Sci.">
        <title>Complete genome sequence of Weeksella virosa type strain (9751T).</title>
        <authorList>
            <person name="Lang E."/>
            <person name="Teshima H."/>
            <person name="Lucas S."/>
            <person name="Lapidus A."/>
            <person name="Hammon N."/>
            <person name="Deshpande S."/>
            <person name="Nolan M."/>
            <person name="Cheng J."/>
            <person name="Pitluck S."/>
            <person name="Liolios K."/>
            <person name="Pagani I."/>
            <person name="Mikhailova N."/>
            <person name="Ivanova N."/>
            <person name="Mavromatis K."/>
            <person name="Pati A."/>
            <person name="Tapia R."/>
            <person name="Han C."/>
            <person name="Goodwin L."/>
            <person name="Chen A."/>
            <person name="Palaniappan K."/>
            <person name="Land M."/>
            <person name="Hauser L."/>
            <person name="Chang Y."/>
            <person name="Jeffries C."/>
            <person name="Brambilla E."/>
            <person name="Kopitz M."/>
            <person name="Rohde M."/>
            <person name="Goker M."/>
            <person name="Tindall B."/>
            <person name="Detter J."/>
            <person name="Woyke T."/>
            <person name="Bristow J."/>
            <person name="Eisen J."/>
            <person name="Markowitz V."/>
            <person name="Hugenholtz P."/>
            <person name="Klenk H."/>
            <person name="Kyrpides N."/>
        </authorList>
    </citation>
    <scope>NUCLEOTIDE SEQUENCE [LARGE SCALE GENOMIC DNA]</scope>
    <source>
        <strain evidence="5">ATCC 43766 / DSM 16922 / JCM 21250 / NBRC 16016 / NCTC 11634 / CL345/78</strain>
    </source>
</reference>
<dbReference type="AlphaFoldDB" id="F0P2L9"/>